<proteinExistence type="predicted"/>
<keyword evidence="2" id="KW-0812">Transmembrane</keyword>
<dbReference type="Proteomes" id="UP000198854">
    <property type="component" value="Unassembled WGS sequence"/>
</dbReference>
<feature type="domain" description="Bacteriophage T5 Orf172 DNA-binding" evidence="3">
    <location>
        <begin position="452"/>
        <end position="535"/>
    </location>
</feature>
<keyword evidence="2" id="KW-0472">Membrane</keyword>
<keyword evidence="2" id="KW-1133">Transmembrane helix</keyword>
<dbReference type="EMBL" id="FNDD01000050">
    <property type="protein sequence ID" value="SDI04970.1"/>
    <property type="molecule type" value="Genomic_DNA"/>
</dbReference>
<name>A0A1G8HES7_9VIBR</name>
<dbReference type="OrthoDB" id="9811665at2"/>
<dbReference type="SMART" id="SM00974">
    <property type="entry name" value="T5orf172"/>
    <property type="match status" value="1"/>
</dbReference>
<dbReference type="InterPro" id="IPR018306">
    <property type="entry name" value="Phage_T5_Orf172_DNA-bd"/>
</dbReference>
<keyword evidence="1" id="KW-0175">Coiled coil</keyword>
<sequence length="569" mass="65336">MEQYSPTMLIIIFILIILYILLFISKKRVDSISSKKDEYIKNQDQEIKNLYGKQQDLQSTLDNTNHSLSQIKEKYSSIIDMETHCNKILSDSLAKSEMMKDQSDRLIDNAKNQASSILDNANKNALNKEEKGNAYIEDAKSQAETIINDAQILKSEATNNLKISKEKADSIKSEARYEAEIIIKYAEERAKEIAGSAYEAKEKADLYEITIKAMKNIIDGYKDDYIIPNHSVLDDLAEEFSYKEAGEELKKARKRVREMVKDGLAGSCDYVEHHRRTYAVHFAVDAFNGKVDSALAKVKHDNFGKIKQEIIDAYALVNHNGSPFRNARINQEFLDIRLDELKWAVRAHELRKIEREEQAEIKAQIREEERAIREMEKARKEAEKEERLIQKALEKARSELSKASEEQRAAYEAQLAELETKLHEAEEKGQRAISMAQQTRRGHVYVISNVGSFGEDVFKIGMTRRLEPMDRVKELGDASVPFAFDVHAMIYSDDAPALEKELHQRFNLQSVNKINPRKEFFRTSAKEVRQAVEDNGITDVHWTMKAEAAEYRESLSIEKEQKAELVVAD</sequence>
<dbReference type="STRING" id="861298.SAMN04488136_1501"/>
<feature type="transmembrane region" description="Helical" evidence="2">
    <location>
        <begin position="6"/>
        <end position="25"/>
    </location>
</feature>
<organism evidence="4 5">
    <name type="scientific">Vibrio xiamenensis</name>
    <dbReference type="NCBI Taxonomy" id="861298"/>
    <lineage>
        <taxon>Bacteria</taxon>
        <taxon>Pseudomonadati</taxon>
        <taxon>Pseudomonadota</taxon>
        <taxon>Gammaproteobacteria</taxon>
        <taxon>Vibrionales</taxon>
        <taxon>Vibrionaceae</taxon>
        <taxon>Vibrio</taxon>
    </lineage>
</organism>
<evidence type="ECO:0000256" key="2">
    <source>
        <dbReference type="SAM" id="Phobius"/>
    </source>
</evidence>
<dbReference type="InterPro" id="IPR025280">
    <property type="entry name" value="SNIPE"/>
</dbReference>
<keyword evidence="5" id="KW-1185">Reference proteome</keyword>
<dbReference type="Pfam" id="PF13455">
    <property type="entry name" value="MUG113"/>
    <property type="match status" value="1"/>
</dbReference>
<protein>
    <recommendedName>
        <fullName evidence="3">Bacteriophage T5 Orf172 DNA-binding domain-containing protein</fullName>
    </recommendedName>
</protein>
<accession>A0A1G8HES7</accession>
<gene>
    <name evidence="4" type="ORF">SAMN04488136_1501</name>
</gene>
<evidence type="ECO:0000313" key="4">
    <source>
        <dbReference type="EMBL" id="SDI04970.1"/>
    </source>
</evidence>
<evidence type="ECO:0000256" key="1">
    <source>
        <dbReference type="SAM" id="Coils"/>
    </source>
</evidence>
<feature type="coiled-coil region" evidence="1">
    <location>
        <begin position="111"/>
        <end position="174"/>
    </location>
</feature>
<dbReference type="RefSeq" id="WP_093279410.1">
    <property type="nucleotide sequence ID" value="NZ_FNDD01000050.1"/>
</dbReference>
<evidence type="ECO:0000313" key="5">
    <source>
        <dbReference type="Proteomes" id="UP000198854"/>
    </source>
</evidence>
<dbReference type="Pfam" id="PF13250">
    <property type="entry name" value="SNIPE"/>
    <property type="match status" value="1"/>
</dbReference>
<dbReference type="AlphaFoldDB" id="A0A1G8HES7"/>
<feature type="coiled-coil region" evidence="1">
    <location>
        <begin position="351"/>
        <end position="435"/>
    </location>
</feature>
<reference evidence="5" key="1">
    <citation type="submission" date="2016-10" db="EMBL/GenBank/DDBJ databases">
        <authorList>
            <person name="Varghese N."/>
            <person name="Submissions S."/>
        </authorList>
    </citation>
    <scope>NUCLEOTIDE SEQUENCE [LARGE SCALE GENOMIC DNA]</scope>
    <source>
        <strain evidence="5">CGMCC 1.10228</strain>
    </source>
</reference>
<evidence type="ECO:0000259" key="3">
    <source>
        <dbReference type="SMART" id="SM00974"/>
    </source>
</evidence>